<evidence type="ECO:0000313" key="9">
    <source>
        <dbReference type="Proteomes" id="UP000179243"/>
    </source>
</evidence>
<dbReference type="InterPro" id="IPR051449">
    <property type="entry name" value="ABC-2_transporter_component"/>
</dbReference>
<organism evidence="8 9">
    <name type="scientific">Candidatus Raymondbacteria bacterium RIFOXYD12_FULL_49_13</name>
    <dbReference type="NCBI Taxonomy" id="1817890"/>
    <lineage>
        <taxon>Bacteria</taxon>
        <taxon>Raymondiibacteriota</taxon>
    </lineage>
</organism>
<evidence type="ECO:0000256" key="5">
    <source>
        <dbReference type="ARBA" id="ARBA00023136"/>
    </source>
</evidence>
<feature type="transmembrane region" description="Helical" evidence="6">
    <location>
        <begin position="21"/>
        <end position="39"/>
    </location>
</feature>
<gene>
    <name evidence="8" type="ORF">A2519_02935</name>
</gene>
<feature type="transmembrane region" description="Helical" evidence="6">
    <location>
        <begin position="233"/>
        <end position="254"/>
    </location>
</feature>
<reference evidence="8 9" key="1">
    <citation type="journal article" date="2016" name="Nat. Commun.">
        <title>Thousands of microbial genomes shed light on interconnected biogeochemical processes in an aquifer system.</title>
        <authorList>
            <person name="Anantharaman K."/>
            <person name="Brown C.T."/>
            <person name="Hug L.A."/>
            <person name="Sharon I."/>
            <person name="Castelle C.J."/>
            <person name="Probst A.J."/>
            <person name="Thomas B.C."/>
            <person name="Singh A."/>
            <person name="Wilkins M.J."/>
            <person name="Karaoz U."/>
            <person name="Brodie E.L."/>
            <person name="Williams K.H."/>
            <person name="Hubbard S.S."/>
            <person name="Banfield J.F."/>
        </authorList>
    </citation>
    <scope>NUCLEOTIDE SEQUENCE [LARGE SCALE GENOMIC DNA]</scope>
</reference>
<accession>A0A1F7FL16</accession>
<dbReference type="PANTHER" id="PTHR30294">
    <property type="entry name" value="MEMBRANE COMPONENT OF ABC TRANSPORTER YHHJ-RELATED"/>
    <property type="match status" value="1"/>
</dbReference>
<proteinExistence type="predicted"/>
<evidence type="ECO:0000256" key="1">
    <source>
        <dbReference type="ARBA" id="ARBA00004651"/>
    </source>
</evidence>
<dbReference type="GO" id="GO:0005886">
    <property type="term" value="C:plasma membrane"/>
    <property type="evidence" value="ECO:0007669"/>
    <property type="project" value="UniProtKB-SubCell"/>
</dbReference>
<comment type="caution">
    <text evidence="8">The sequence shown here is derived from an EMBL/GenBank/DDBJ whole genome shotgun (WGS) entry which is preliminary data.</text>
</comment>
<dbReference type="GO" id="GO:0140359">
    <property type="term" value="F:ABC-type transporter activity"/>
    <property type="evidence" value="ECO:0007669"/>
    <property type="project" value="InterPro"/>
</dbReference>
<evidence type="ECO:0000256" key="2">
    <source>
        <dbReference type="ARBA" id="ARBA00022475"/>
    </source>
</evidence>
<sequence>MIRNIITLTLNDLAIAFKNKTIYLVFFIPFFVFFSLKLVDREDIGPVELNIGLVRDEMADPVILQAIQSAGKALTVSLVSDEKEGVKSLKDRKIDGLLLNSKTREKSLVLVVLKKESVVTLSLVEVFSALQKATEGRNPGWISDIRPLQTGGPQRQTLPTWTLMLVLLVGFLILPAQVAEEKEKKLLLALLQTPMRETEWLAAKVFSGMFLMIVAVLLLHLLGGFCPDNFVGYAAFIAAGGFCFSSFGILLGFLCRNQAGARTLGVMFYLPHLLPSALSDFSHKLTVVAPILPSYQFYKPIKSILLEEGRISKLWPEWAYLILVGLITLSLARHLMKKRWLM</sequence>
<dbReference type="Proteomes" id="UP000179243">
    <property type="component" value="Unassembled WGS sequence"/>
</dbReference>
<evidence type="ECO:0000256" key="6">
    <source>
        <dbReference type="SAM" id="Phobius"/>
    </source>
</evidence>
<feature type="transmembrane region" description="Helical" evidence="6">
    <location>
        <begin position="200"/>
        <end position="221"/>
    </location>
</feature>
<keyword evidence="3 6" id="KW-0812">Transmembrane</keyword>
<feature type="transmembrane region" description="Helical" evidence="6">
    <location>
        <begin position="158"/>
        <end position="179"/>
    </location>
</feature>
<evidence type="ECO:0000256" key="4">
    <source>
        <dbReference type="ARBA" id="ARBA00022989"/>
    </source>
</evidence>
<keyword evidence="5 6" id="KW-0472">Membrane</keyword>
<evidence type="ECO:0000313" key="8">
    <source>
        <dbReference type="EMBL" id="OGK07405.1"/>
    </source>
</evidence>
<dbReference type="PANTHER" id="PTHR30294:SF29">
    <property type="entry name" value="MULTIDRUG ABC TRANSPORTER PERMEASE YBHS-RELATED"/>
    <property type="match status" value="1"/>
</dbReference>
<feature type="transmembrane region" description="Helical" evidence="6">
    <location>
        <begin position="318"/>
        <end position="336"/>
    </location>
</feature>
<dbReference type="EMBL" id="MFYX01000008">
    <property type="protein sequence ID" value="OGK07405.1"/>
    <property type="molecule type" value="Genomic_DNA"/>
</dbReference>
<keyword evidence="2" id="KW-1003">Cell membrane</keyword>
<dbReference type="Pfam" id="PF12698">
    <property type="entry name" value="ABC2_membrane_3"/>
    <property type="match status" value="1"/>
</dbReference>
<dbReference type="InterPro" id="IPR013525">
    <property type="entry name" value="ABC2_TM"/>
</dbReference>
<protein>
    <recommendedName>
        <fullName evidence="7">ABC-2 type transporter transmembrane domain-containing protein</fullName>
    </recommendedName>
</protein>
<feature type="domain" description="ABC-2 type transporter transmembrane" evidence="7">
    <location>
        <begin position="22"/>
        <end position="332"/>
    </location>
</feature>
<evidence type="ECO:0000259" key="7">
    <source>
        <dbReference type="Pfam" id="PF12698"/>
    </source>
</evidence>
<keyword evidence="4 6" id="KW-1133">Transmembrane helix</keyword>
<evidence type="ECO:0000256" key="3">
    <source>
        <dbReference type="ARBA" id="ARBA00022692"/>
    </source>
</evidence>
<comment type="subcellular location">
    <subcellularLocation>
        <location evidence="1">Cell membrane</location>
        <topology evidence="1">Multi-pass membrane protein</topology>
    </subcellularLocation>
</comment>
<name>A0A1F7FL16_UNCRA</name>
<dbReference type="AlphaFoldDB" id="A0A1F7FL16"/>